<keyword evidence="2" id="KW-1185">Reference proteome</keyword>
<gene>
    <name evidence="1" type="ORF">AGLY_014861</name>
</gene>
<dbReference type="Proteomes" id="UP000475862">
    <property type="component" value="Unassembled WGS sequence"/>
</dbReference>
<sequence>MGTAAIYIVVPGLFLKFIHHPYLSCNPNVENHCLIIHTNLETEFVAFQFGRYSLSTYATIIWHNLNSGVTSDSERIYECIDYTMKRLVSDGKNLRIKVYLEFSNSFYHMNIIRIGKKSARKILQIEMKVIYIRTYIPKLMSVITKKILPFLLTDNGSPSLSTTTREHVASNPIPSIASDDTPSISNFGRIVYELNEKVMPSDEVSKLKHVIKIWGSRSAHQHGLWYVELIFHESISTYLRTYT</sequence>
<dbReference type="EMBL" id="VYZN01000065">
    <property type="protein sequence ID" value="KAE9524811.1"/>
    <property type="molecule type" value="Genomic_DNA"/>
</dbReference>
<organism evidence="1 2">
    <name type="scientific">Aphis glycines</name>
    <name type="common">Soybean aphid</name>
    <dbReference type="NCBI Taxonomy" id="307491"/>
    <lineage>
        <taxon>Eukaryota</taxon>
        <taxon>Metazoa</taxon>
        <taxon>Ecdysozoa</taxon>
        <taxon>Arthropoda</taxon>
        <taxon>Hexapoda</taxon>
        <taxon>Insecta</taxon>
        <taxon>Pterygota</taxon>
        <taxon>Neoptera</taxon>
        <taxon>Paraneoptera</taxon>
        <taxon>Hemiptera</taxon>
        <taxon>Sternorrhyncha</taxon>
        <taxon>Aphidomorpha</taxon>
        <taxon>Aphidoidea</taxon>
        <taxon>Aphididae</taxon>
        <taxon>Aphidini</taxon>
        <taxon>Aphis</taxon>
        <taxon>Aphis</taxon>
    </lineage>
</organism>
<reference evidence="1 2" key="1">
    <citation type="submission" date="2019-08" db="EMBL/GenBank/DDBJ databases">
        <title>The genome of the soybean aphid Biotype 1, its phylome, world population structure and adaptation to the North American continent.</title>
        <authorList>
            <person name="Giordano R."/>
            <person name="Donthu R.K."/>
            <person name="Hernandez A.G."/>
            <person name="Wright C.L."/>
            <person name="Zimin A.V."/>
        </authorList>
    </citation>
    <scope>NUCLEOTIDE SEQUENCE [LARGE SCALE GENOMIC DNA]</scope>
    <source>
        <tissue evidence="1">Whole aphids</tissue>
    </source>
</reference>
<accession>A0A6G0T4H5</accession>
<protein>
    <submittedName>
        <fullName evidence="1">Uncharacterized protein</fullName>
    </submittedName>
</protein>
<dbReference type="AlphaFoldDB" id="A0A6G0T4H5"/>
<proteinExistence type="predicted"/>
<evidence type="ECO:0000313" key="2">
    <source>
        <dbReference type="Proteomes" id="UP000475862"/>
    </source>
</evidence>
<comment type="caution">
    <text evidence="1">The sequence shown here is derived from an EMBL/GenBank/DDBJ whole genome shotgun (WGS) entry which is preliminary data.</text>
</comment>
<name>A0A6G0T4H5_APHGL</name>
<evidence type="ECO:0000313" key="1">
    <source>
        <dbReference type="EMBL" id="KAE9524811.1"/>
    </source>
</evidence>